<feature type="region of interest" description="Disordered" evidence="1">
    <location>
        <begin position="258"/>
        <end position="282"/>
    </location>
</feature>
<proteinExistence type="predicted"/>
<organism evidence="2 3">
    <name type="scientific">Acropora cervicornis</name>
    <name type="common">Staghorn coral</name>
    <dbReference type="NCBI Taxonomy" id="6130"/>
    <lineage>
        <taxon>Eukaryota</taxon>
        <taxon>Metazoa</taxon>
        <taxon>Cnidaria</taxon>
        <taxon>Anthozoa</taxon>
        <taxon>Hexacorallia</taxon>
        <taxon>Scleractinia</taxon>
        <taxon>Astrocoeniina</taxon>
        <taxon>Acroporidae</taxon>
        <taxon>Acropora</taxon>
    </lineage>
</organism>
<name>A0AAD9QGV1_ACRCE</name>
<evidence type="ECO:0000313" key="3">
    <source>
        <dbReference type="Proteomes" id="UP001249851"/>
    </source>
</evidence>
<reference evidence="2" key="1">
    <citation type="journal article" date="2023" name="G3 (Bethesda)">
        <title>Whole genome assembly and annotation of the endangered Caribbean coral Acropora cervicornis.</title>
        <authorList>
            <person name="Selwyn J.D."/>
            <person name="Vollmer S.V."/>
        </authorList>
    </citation>
    <scope>NUCLEOTIDE SEQUENCE</scope>
    <source>
        <strain evidence="2">K2</strain>
    </source>
</reference>
<dbReference type="Pfam" id="PF14769">
    <property type="entry name" value="CLAMP"/>
    <property type="match status" value="1"/>
</dbReference>
<comment type="caution">
    <text evidence="2">The sequence shown here is derived from an EMBL/GenBank/DDBJ whole genome shotgun (WGS) entry which is preliminary data.</text>
</comment>
<feature type="compositionally biased region" description="Polar residues" evidence="1">
    <location>
        <begin position="267"/>
        <end position="276"/>
    </location>
</feature>
<keyword evidence="3" id="KW-1185">Reference proteome</keyword>
<sequence length="307" mass="36059">MAFREKSFQDVFRYSNVVERKRILAKLLNYPHFNEEDDLRSAILLDVHYEMLSHLVNDGFLWRQIASFFPIFERMLSKVKGKSLEDAILIFKDELHSKGTHFCQSNLKSVIDYMFLTLFQHYKLYQFVLTKDRADQTTKLYYTIEPPPTTLHMREGLAKSIWEEQQKLKQIEQMQQHRCEERSTQFEEEMQHAVHHLDKQLHELDSFPAQHLTTENLEAIVSNITASKAAVASVSLRQNINELHDSLEFRFHRNRLGNEANEERKTASSGRQTNSKSGKKSAITCMRNFPNEIGKGKSFLYTWPTIL</sequence>
<dbReference type="PANTHER" id="PTHR28457">
    <property type="entry name" value="COILED-COIL DOMAIN-CONTAINING PROTEIN 189"/>
    <property type="match status" value="1"/>
</dbReference>
<protein>
    <submittedName>
        <fullName evidence="2">Uncharacterized protein</fullName>
    </submittedName>
</protein>
<evidence type="ECO:0000313" key="2">
    <source>
        <dbReference type="EMBL" id="KAK2560706.1"/>
    </source>
</evidence>
<dbReference type="EMBL" id="JARQWQ010000035">
    <property type="protein sequence ID" value="KAK2560706.1"/>
    <property type="molecule type" value="Genomic_DNA"/>
</dbReference>
<dbReference type="AlphaFoldDB" id="A0AAD9QGV1"/>
<reference evidence="2" key="2">
    <citation type="journal article" date="2023" name="Science">
        <title>Genomic signatures of disease resistance in endangered staghorn corals.</title>
        <authorList>
            <person name="Vollmer S.V."/>
            <person name="Selwyn J.D."/>
            <person name="Despard B.A."/>
            <person name="Roesel C.L."/>
        </authorList>
    </citation>
    <scope>NUCLEOTIDE SEQUENCE</scope>
    <source>
        <strain evidence="2">K2</strain>
    </source>
</reference>
<evidence type="ECO:0000256" key="1">
    <source>
        <dbReference type="SAM" id="MobiDB-lite"/>
    </source>
</evidence>
<dbReference type="InterPro" id="IPR032727">
    <property type="entry name" value="CLAMP"/>
</dbReference>
<accession>A0AAD9QGV1</accession>
<gene>
    <name evidence="2" type="ORF">P5673_016473</name>
</gene>
<dbReference type="Proteomes" id="UP001249851">
    <property type="component" value="Unassembled WGS sequence"/>
</dbReference>
<dbReference type="PANTHER" id="PTHR28457:SF2">
    <property type="entry name" value="SIMILAR TO 4930578I06RIK PROTEIN"/>
    <property type="match status" value="1"/>
</dbReference>